<dbReference type="PANTHER" id="PTHR23076">
    <property type="entry name" value="METALLOPROTEASE M41 FTSH"/>
    <property type="match status" value="1"/>
</dbReference>
<comment type="subcellular location">
    <subcellularLocation>
        <location evidence="15">Cell membrane</location>
        <topology evidence="15">Multi-pass membrane protein</topology>
        <orientation evidence="15">Cytoplasmic side</orientation>
    </subcellularLocation>
    <subcellularLocation>
        <location evidence="1">Membrane</location>
    </subcellularLocation>
</comment>
<accession>A0A1T2CJK3</accession>
<dbReference type="GO" id="GO:0005886">
    <property type="term" value="C:plasma membrane"/>
    <property type="evidence" value="ECO:0007669"/>
    <property type="project" value="UniProtKB-SubCell"/>
</dbReference>
<dbReference type="InterPro" id="IPR027417">
    <property type="entry name" value="P-loop_NTPase"/>
</dbReference>
<evidence type="ECO:0000256" key="11">
    <source>
        <dbReference type="ARBA" id="ARBA00022989"/>
    </source>
</evidence>
<dbReference type="CDD" id="cd19501">
    <property type="entry name" value="RecA-like_FtsH"/>
    <property type="match status" value="1"/>
</dbReference>
<evidence type="ECO:0000256" key="5">
    <source>
        <dbReference type="ARBA" id="ARBA00022692"/>
    </source>
</evidence>
<dbReference type="Gene3D" id="3.40.50.300">
    <property type="entry name" value="P-loop containing nucleotide triphosphate hydrolases"/>
    <property type="match status" value="1"/>
</dbReference>
<dbReference type="Pfam" id="PF01434">
    <property type="entry name" value="Peptidase_M41"/>
    <property type="match status" value="1"/>
</dbReference>
<keyword evidence="12 15" id="KW-0482">Metalloprotease</keyword>
<dbReference type="GO" id="GO:0016887">
    <property type="term" value="F:ATP hydrolysis activity"/>
    <property type="evidence" value="ECO:0007669"/>
    <property type="project" value="UniProtKB-UniRule"/>
</dbReference>
<dbReference type="FunFam" id="3.40.50.300:FF:000001">
    <property type="entry name" value="ATP-dependent zinc metalloprotease FtsH"/>
    <property type="match status" value="1"/>
</dbReference>
<keyword evidence="3 15" id="KW-1003">Cell membrane</keyword>
<dbReference type="InterPro" id="IPR005936">
    <property type="entry name" value="FtsH"/>
</dbReference>
<evidence type="ECO:0000256" key="1">
    <source>
        <dbReference type="ARBA" id="ARBA00004370"/>
    </source>
</evidence>
<keyword evidence="6 15" id="KW-0479">Metal-binding</keyword>
<dbReference type="InterPro" id="IPR003593">
    <property type="entry name" value="AAA+_ATPase"/>
</dbReference>
<dbReference type="Gene3D" id="1.20.58.760">
    <property type="entry name" value="Peptidase M41"/>
    <property type="match status" value="1"/>
</dbReference>
<evidence type="ECO:0000256" key="10">
    <source>
        <dbReference type="ARBA" id="ARBA00022840"/>
    </source>
</evidence>
<dbReference type="InterPro" id="IPR000642">
    <property type="entry name" value="Peptidase_M41"/>
</dbReference>
<organism evidence="19 20">
    <name type="scientific">Solemya velum gill symbiont</name>
    <dbReference type="NCBI Taxonomy" id="2340"/>
    <lineage>
        <taxon>Bacteria</taxon>
        <taxon>Pseudomonadati</taxon>
        <taxon>Pseudomonadota</taxon>
        <taxon>Gammaproteobacteria</taxon>
        <taxon>sulfur-oxidizing symbionts</taxon>
    </lineage>
</organism>
<evidence type="ECO:0000256" key="8">
    <source>
        <dbReference type="ARBA" id="ARBA00022801"/>
    </source>
</evidence>
<dbReference type="HAMAP" id="MF_01458">
    <property type="entry name" value="FtsH"/>
    <property type="match status" value="1"/>
</dbReference>
<evidence type="ECO:0000256" key="9">
    <source>
        <dbReference type="ARBA" id="ARBA00022833"/>
    </source>
</evidence>
<comment type="similarity">
    <text evidence="14 15">In the central section; belongs to the AAA ATPase family.</text>
</comment>
<keyword evidence="13 15" id="KW-0472">Membrane</keyword>
<keyword evidence="10 15" id="KW-0067">ATP-binding</keyword>
<keyword evidence="5 15" id="KW-0812">Transmembrane</keyword>
<dbReference type="PANTHER" id="PTHR23076:SF97">
    <property type="entry name" value="ATP-DEPENDENT ZINC METALLOPROTEASE YME1L1"/>
    <property type="match status" value="1"/>
</dbReference>
<name>A0A1T2CJK3_SOVGS</name>
<evidence type="ECO:0000256" key="6">
    <source>
        <dbReference type="ARBA" id="ARBA00022723"/>
    </source>
</evidence>
<feature type="binding site" evidence="15">
    <location>
        <position position="423"/>
    </location>
    <ligand>
        <name>Zn(2+)</name>
        <dbReference type="ChEBI" id="CHEBI:29105"/>
        <note>catalytic</note>
    </ligand>
</feature>
<dbReference type="InterPro" id="IPR041569">
    <property type="entry name" value="AAA_lid_3"/>
</dbReference>
<evidence type="ECO:0000256" key="15">
    <source>
        <dbReference type="HAMAP-Rule" id="MF_01458"/>
    </source>
</evidence>
<dbReference type="PROSITE" id="PS00674">
    <property type="entry name" value="AAA"/>
    <property type="match status" value="1"/>
</dbReference>
<dbReference type="NCBIfam" id="NF008004">
    <property type="entry name" value="PRK10733.1"/>
    <property type="match status" value="1"/>
</dbReference>
<comment type="function">
    <text evidence="15">Acts as a processive, ATP-dependent zinc metallopeptidase for both cytoplasmic and membrane proteins. Plays a role in the quality control of integral membrane proteins.</text>
</comment>
<comment type="caution">
    <text evidence="19">The sequence shown here is derived from an EMBL/GenBank/DDBJ whole genome shotgun (WGS) entry which is preliminary data.</text>
</comment>
<dbReference type="EMBL" id="MPNX01000008">
    <property type="protein sequence ID" value="OOY35035.1"/>
    <property type="molecule type" value="Genomic_DNA"/>
</dbReference>
<evidence type="ECO:0000256" key="3">
    <source>
        <dbReference type="ARBA" id="ARBA00022475"/>
    </source>
</evidence>
<feature type="domain" description="AAA+ ATPase" evidence="18">
    <location>
        <begin position="189"/>
        <end position="328"/>
    </location>
</feature>
<feature type="region of interest" description="Disordered" evidence="17">
    <location>
        <begin position="598"/>
        <end position="650"/>
    </location>
</feature>
<feature type="binding site" evidence="15">
    <location>
        <position position="419"/>
    </location>
    <ligand>
        <name>Zn(2+)</name>
        <dbReference type="ChEBI" id="CHEBI:29105"/>
        <note>catalytic</note>
    </ligand>
</feature>
<dbReference type="Gene3D" id="1.10.8.60">
    <property type="match status" value="1"/>
</dbReference>
<dbReference type="FunFam" id="1.10.8.60:FF:000001">
    <property type="entry name" value="ATP-dependent zinc metalloprotease FtsH"/>
    <property type="match status" value="1"/>
</dbReference>
<dbReference type="AlphaFoldDB" id="A0A1T2CJK3"/>
<reference evidence="19 20" key="1">
    <citation type="submission" date="2016-11" db="EMBL/GenBank/DDBJ databases">
        <title>Mixed transmission modes and dynamic genome evolution in an obligate animal-bacterial symbiosis.</title>
        <authorList>
            <person name="Russell S.L."/>
            <person name="Corbett-Detig R.B."/>
            <person name="Cavanaugh C.M."/>
        </authorList>
    </citation>
    <scope>NUCLEOTIDE SEQUENCE [LARGE SCALE GENOMIC DNA]</scope>
    <source>
        <strain evidence="19">MA-KB16</strain>
    </source>
</reference>
<dbReference type="InterPro" id="IPR003959">
    <property type="entry name" value="ATPase_AAA_core"/>
</dbReference>
<feature type="compositionally biased region" description="Basic and acidic residues" evidence="17">
    <location>
        <begin position="625"/>
        <end position="641"/>
    </location>
</feature>
<dbReference type="SUPFAM" id="SSF140990">
    <property type="entry name" value="FtsH protease domain-like"/>
    <property type="match status" value="1"/>
</dbReference>
<dbReference type="EC" id="3.4.24.-" evidence="15"/>
<comment type="subunit">
    <text evidence="15">Homohexamer.</text>
</comment>
<comment type="caution">
    <text evidence="15">Lacks conserved residue(s) required for the propagation of feature annotation.</text>
</comment>
<dbReference type="Gene3D" id="3.30.720.210">
    <property type="match status" value="1"/>
</dbReference>
<evidence type="ECO:0000313" key="19">
    <source>
        <dbReference type="EMBL" id="OOY35035.1"/>
    </source>
</evidence>
<dbReference type="FunFam" id="1.20.58.760:FF:000001">
    <property type="entry name" value="ATP-dependent zinc metalloprotease FtsH"/>
    <property type="match status" value="1"/>
</dbReference>
<evidence type="ECO:0000313" key="20">
    <source>
        <dbReference type="Proteomes" id="UP000190962"/>
    </source>
</evidence>
<proteinExistence type="inferred from homology"/>
<dbReference type="Pfam" id="PF00004">
    <property type="entry name" value="AAA"/>
    <property type="match status" value="1"/>
</dbReference>
<keyword evidence="8 15" id="KW-0378">Hydrolase</keyword>
<evidence type="ECO:0000256" key="12">
    <source>
        <dbReference type="ARBA" id="ARBA00023049"/>
    </source>
</evidence>
<evidence type="ECO:0000256" key="2">
    <source>
        <dbReference type="ARBA" id="ARBA00010044"/>
    </source>
</evidence>
<feature type="binding site" evidence="15">
    <location>
        <position position="497"/>
    </location>
    <ligand>
        <name>Zn(2+)</name>
        <dbReference type="ChEBI" id="CHEBI:29105"/>
        <note>catalytic</note>
    </ligand>
</feature>
<dbReference type="SUPFAM" id="SSF52540">
    <property type="entry name" value="P-loop containing nucleoside triphosphate hydrolases"/>
    <property type="match status" value="1"/>
</dbReference>
<feature type="transmembrane region" description="Helical" evidence="15">
    <location>
        <begin position="106"/>
        <end position="124"/>
    </location>
</feature>
<dbReference type="NCBIfam" id="TIGR01241">
    <property type="entry name" value="FtsH_fam"/>
    <property type="match status" value="1"/>
</dbReference>
<dbReference type="GO" id="GO:0008270">
    <property type="term" value="F:zinc ion binding"/>
    <property type="evidence" value="ECO:0007669"/>
    <property type="project" value="UniProtKB-UniRule"/>
</dbReference>
<keyword evidence="7 15" id="KW-0547">Nucleotide-binding</keyword>
<dbReference type="InterPro" id="IPR003960">
    <property type="entry name" value="ATPase_AAA_CS"/>
</dbReference>
<gene>
    <name evidence="19" type="primary">hflB</name>
    <name evidence="15" type="synonym">ftsH</name>
    <name evidence="19" type="ORF">BOV88_06865</name>
</gene>
<dbReference type="GO" id="GO:0004176">
    <property type="term" value="F:ATP-dependent peptidase activity"/>
    <property type="evidence" value="ECO:0007669"/>
    <property type="project" value="InterPro"/>
</dbReference>
<comment type="cofactor">
    <cofactor evidence="15">
        <name>Zn(2+)</name>
        <dbReference type="ChEBI" id="CHEBI:29105"/>
    </cofactor>
    <text evidence="15">Binds 1 zinc ion per subunit.</text>
</comment>
<dbReference type="Pfam" id="PF17862">
    <property type="entry name" value="AAA_lid_3"/>
    <property type="match status" value="1"/>
</dbReference>
<evidence type="ECO:0000256" key="7">
    <source>
        <dbReference type="ARBA" id="ARBA00022741"/>
    </source>
</evidence>
<feature type="active site" evidence="15">
    <location>
        <position position="420"/>
    </location>
</feature>
<keyword evidence="9 15" id="KW-0862">Zinc</keyword>
<evidence type="ECO:0000259" key="18">
    <source>
        <dbReference type="SMART" id="SM00382"/>
    </source>
</evidence>
<dbReference type="InterPro" id="IPR011546">
    <property type="entry name" value="Pept_M41_FtsH_extracell"/>
</dbReference>
<feature type="binding site" evidence="15">
    <location>
        <begin position="197"/>
        <end position="204"/>
    </location>
    <ligand>
        <name>ATP</name>
        <dbReference type="ChEBI" id="CHEBI:30616"/>
    </ligand>
</feature>
<keyword evidence="11 15" id="KW-1133">Transmembrane helix</keyword>
<evidence type="ECO:0000256" key="14">
    <source>
        <dbReference type="ARBA" id="ARBA00061570"/>
    </source>
</evidence>
<dbReference type="GO" id="GO:0006508">
    <property type="term" value="P:proteolysis"/>
    <property type="evidence" value="ECO:0007669"/>
    <property type="project" value="UniProtKB-KW"/>
</dbReference>
<dbReference type="Pfam" id="PF06480">
    <property type="entry name" value="FtsH_ext"/>
    <property type="match status" value="1"/>
</dbReference>
<dbReference type="GO" id="GO:0030163">
    <property type="term" value="P:protein catabolic process"/>
    <property type="evidence" value="ECO:0007669"/>
    <property type="project" value="UniProtKB-UniRule"/>
</dbReference>
<dbReference type="GO" id="GO:0005524">
    <property type="term" value="F:ATP binding"/>
    <property type="evidence" value="ECO:0007669"/>
    <property type="project" value="UniProtKB-UniRule"/>
</dbReference>
<evidence type="ECO:0000256" key="4">
    <source>
        <dbReference type="ARBA" id="ARBA00022670"/>
    </source>
</evidence>
<comment type="similarity">
    <text evidence="16">Belongs to the AAA ATPase family.</text>
</comment>
<evidence type="ECO:0000256" key="16">
    <source>
        <dbReference type="RuleBase" id="RU003651"/>
    </source>
</evidence>
<keyword evidence="4 15" id="KW-0645">Protease</keyword>
<comment type="similarity">
    <text evidence="2 15">In the C-terminal section; belongs to the peptidase M41 family.</text>
</comment>
<dbReference type="SMART" id="SM00382">
    <property type="entry name" value="AAA"/>
    <property type="match status" value="1"/>
</dbReference>
<dbReference type="InterPro" id="IPR037219">
    <property type="entry name" value="Peptidase_M41-like"/>
</dbReference>
<evidence type="ECO:0000256" key="13">
    <source>
        <dbReference type="ARBA" id="ARBA00023136"/>
    </source>
</evidence>
<evidence type="ECO:0000256" key="17">
    <source>
        <dbReference type="SAM" id="MobiDB-lite"/>
    </source>
</evidence>
<sequence length="650" mass="71222">MSDMAKNLILWVVIAVVLMSVFNSFTLSPGSSGDVSYSDFITWVNDDKVKSVKMDAYGRSIDGVLHDGQRFHTDSPGDDGLISDLLKNNVEFSAEALDPPSMWEQLLLNLLPLFILIGIWIFFMRQMQGGGAGKGAMSFGKSKARMLNEDQIKVTFADVAGADEAKEEVVEMVDFLRDPSKFQKLGGKIPKGVLMVGAPGTGKTLLARAIAGEAKVPFFTISGSDFVEMFVGVGASRVRDMFEQAKKHAPCIIFIDEIDAVGRHRGAGLGGGHDEREQTLNQLLVEMDGFEGNEGVIVIAATNRPDVLDPALLRPGRFDRQVVVPMPDIRGREQILKVHLRKVPAGDDVNAGIIARGTPGFSGADLENLVNEAALFAARFNKHSVDMDDMEKAKDKIMMGAERRSMVMNEDERRLTAYHEAGHAIVGLNVPKHDPVYKVSIVPRGRALGVTMFLPDEDKYSHSKEYLESQISSLFGGRIAEEMIFGPQSVTTGASNDIERATDLARNMVTRWGLSERLGPLAYGEEEGEVFLGRSVTTHKNVSDDTAHAIDEEIRAFIDRNYDRAETILKENTDKLHAMSDALMKYETIDKKQIEDIMSGKTPRPPEGWTEPDDDQSGSGQSAASKDEDVSDEKGAKKDDGTIGDPASQH</sequence>
<dbReference type="Proteomes" id="UP000190962">
    <property type="component" value="Unassembled WGS sequence"/>
</dbReference>
<protein>
    <recommendedName>
        <fullName evidence="15">ATP-dependent zinc metalloprotease FtsH</fullName>
        <ecNumber evidence="15">3.4.24.-</ecNumber>
    </recommendedName>
</protein>
<dbReference type="GO" id="GO:0004222">
    <property type="term" value="F:metalloendopeptidase activity"/>
    <property type="evidence" value="ECO:0007669"/>
    <property type="project" value="InterPro"/>
</dbReference>